<dbReference type="RefSeq" id="WP_377295567.1">
    <property type="nucleotide sequence ID" value="NZ_BAAAWZ010000001.1"/>
</dbReference>
<evidence type="ECO:0000313" key="1">
    <source>
        <dbReference type="EMBL" id="MBB5961704.1"/>
    </source>
</evidence>
<dbReference type="Proteomes" id="UP000562352">
    <property type="component" value="Unassembled WGS sequence"/>
</dbReference>
<keyword evidence="2" id="KW-1185">Reference proteome</keyword>
<accession>A0A841CZH9</accession>
<reference evidence="1 2" key="1">
    <citation type="submission" date="2020-08" db="EMBL/GenBank/DDBJ databases">
        <title>Genomic Encyclopedia of Type Strains, Phase III (KMG-III): the genomes of soil and plant-associated and newly described type strains.</title>
        <authorList>
            <person name="Whitman W."/>
        </authorList>
    </citation>
    <scope>NUCLEOTIDE SEQUENCE [LARGE SCALE GENOMIC DNA]</scope>
    <source>
        <strain evidence="1 2">CECT 3303</strain>
    </source>
</reference>
<comment type="caution">
    <text evidence="1">The sequence shown here is derived from an EMBL/GenBank/DDBJ whole genome shotgun (WGS) entry which is preliminary data.</text>
</comment>
<protein>
    <recommendedName>
        <fullName evidence="3">Mini-circle protein</fullName>
    </recommendedName>
</protein>
<dbReference type="InterPro" id="IPR007061">
    <property type="entry name" value="MST-like"/>
</dbReference>
<dbReference type="Gene3D" id="1.20.120.450">
    <property type="entry name" value="dinb family like domain"/>
    <property type="match status" value="1"/>
</dbReference>
<dbReference type="SUPFAM" id="SSF109854">
    <property type="entry name" value="DinB/YfiT-like putative metalloenzymes"/>
    <property type="match status" value="1"/>
</dbReference>
<evidence type="ECO:0000313" key="2">
    <source>
        <dbReference type="Proteomes" id="UP000562352"/>
    </source>
</evidence>
<dbReference type="EMBL" id="JACHJJ010000002">
    <property type="protein sequence ID" value="MBB5961704.1"/>
    <property type="molecule type" value="Genomic_DNA"/>
</dbReference>
<dbReference type="Pfam" id="PF04978">
    <property type="entry name" value="MST"/>
    <property type="match status" value="1"/>
</dbReference>
<dbReference type="AlphaFoldDB" id="A0A841CZH9"/>
<name>A0A841CZH9_PLAVE</name>
<sequence>MRPPPSWGRAPSLRWILCHMIEEYARHNGHADLLRESVDGLTGE</sequence>
<proteinExistence type="predicted"/>
<organism evidence="1 2">
    <name type="scientific">Planomonospora venezuelensis</name>
    <dbReference type="NCBI Taxonomy" id="1999"/>
    <lineage>
        <taxon>Bacteria</taxon>
        <taxon>Bacillati</taxon>
        <taxon>Actinomycetota</taxon>
        <taxon>Actinomycetes</taxon>
        <taxon>Streptosporangiales</taxon>
        <taxon>Streptosporangiaceae</taxon>
        <taxon>Planomonospora</taxon>
    </lineage>
</organism>
<dbReference type="InterPro" id="IPR034660">
    <property type="entry name" value="DinB/YfiT-like"/>
</dbReference>
<gene>
    <name evidence="1" type="ORF">FHS22_000961</name>
</gene>
<evidence type="ECO:0008006" key="3">
    <source>
        <dbReference type="Google" id="ProtNLM"/>
    </source>
</evidence>